<keyword evidence="4 7" id="KW-1133">Transmembrane helix</keyword>
<sequence>MTSSYTTNLPSDSVQPPPQTLISSASESTPLLQSSNIVYEDIPLGDAPDDMTYDLKEAAFIVRKSVPIVLTYLIEFSLQIVCVISLGHLGSVELASSALASMYASVTGWSVTFGAATALDTLCSQAFTSGNPMLVGVYLQRTIIIIFLITIPIAAIWLEAESILIFLGQREDLARKAGLFLRCLLFGAPAFIMFECLKKYLQAQGIVKAPTYILVIAATLNIFLNYILVWYEPLSLGFIGAPIATATTYWFMLILLVGYIRYFDGYQVWGGWTKQCLSGWGEVVMLAVPGIFMVCSEWWAFELVALAAGYFGETALAAQSVILTTSSTLFQFPFGVAISASNRVGNLLGAGLVKRAQVSSRMSMALSVMVGGTTMSLLLMCRHSWGYLFTGDKEVVELVASVLPMCAAFQISDALGTVGGGIVRGLGRQKVGATLNIIAYYLIGLPLSLVTAFLLDWQLIGLWAGLTVGSMCVGIGESIMIIKTNWRWEAENVRIRFLADTKVKRNNELNREVGNGLDDGVEHGSA</sequence>
<feature type="transmembrane region" description="Helical" evidence="7">
    <location>
        <begin position="102"/>
        <end position="122"/>
    </location>
</feature>
<evidence type="ECO:0000256" key="5">
    <source>
        <dbReference type="ARBA" id="ARBA00023136"/>
    </source>
</evidence>
<reference evidence="8" key="1">
    <citation type="submission" date="2021-06" db="EMBL/GenBank/DDBJ databases">
        <authorList>
            <person name="Kallberg Y."/>
            <person name="Tangrot J."/>
            <person name="Rosling A."/>
        </authorList>
    </citation>
    <scope>NUCLEOTIDE SEQUENCE</scope>
    <source>
        <strain evidence="8">BR232B</strain>
    </source>
</reference>
<evidence type="ECO:0000256" key="4">
    <source>
        <dbReference type="ARBA" id="ARBA00022989"/>
    </source>
</evidence>
<dbReference type="PANTHER" id="PTHR11206">
    <property type="entry name" value="MULTIDRUG RESISTANCE PROTEIN"/>
    <property type="match status" value="1"/>
</dbReference>
<comment type="subcellular location">
    <subcellularLocation>
        <location evidence="1">Membrane</location>
        <topology evidence="1">Multi-pass membrane protein</topology>
    </subcellularLocation>
</comment>
<dbReference type="GO" id="GO:0042910">
    <property type="term" value="F:xenobiotic transmembrane transporter activity"/>
    <property type="evidence" value="ECO:0007669"/>
    <property type="project" value="InterPro"/>
</dbReference>
<evidence type="ECO:0000256" key="7">
    <source>
        <dbReference type="SAM" id="Phobius"/>
    </source>
</evidence>
<feature type="transmembrane region" description="Helical" evidence="7">
    <location>
        <begin position="362"/>
        <end position="380"/>
    </location>
</feature>
<feature type="transmembrane region" description="Helical" evidence="7">
    <location>
        <begin position="321"/>
        <end position="341"/>
    </location>
</feature>
<keyword evidence="5 7" id="KW-0472">Membrane</keyword>
<dbReference type="OrthoDB" id="2126698at2759"/>
<evidence type="ECO:0000256" key="2">
    <source>
        <dbReference type="ARBA" id="ARBA00010199"/>
    </source>
</evidence>
<dbReference type="Pfam" id="PF01554">
    <property type="entry name" value="MatE"/>
    <property type="match status" value="2"/>
</dbReference>
<dbReference type="EMBL" id="CAJVPI010001712">
    <property type="protein sequence ID" value="CAG8623944.1"/>
    <property type="molecule type" value="Genomic_DNA"/>
</dbReference>
<accession>A0A9N9D5H2</accession>
<feature type="transmembrane region" description="Helical" evidence="7">
    <location>
        <begin position="237"/>
        <end position="262"/>
    </location>
</feature>
<comment type="caution">
    <text evidence="8">The sequence shown here is derived from an EMBL/GenBank/DDBJ whole genome shotgun (WGS) entry which is preliminary data.</text>
</comment>
<dbReference type="InterPro" id="IPR045069">
    <property type="entry name" value="MATE_euk"/>
</dbReference>
<feature type="transmembrane region" description="Helical" evidence="7">
    <location>
        <begin position="179"/>
        <end position="197"/>
    </location>
</feature>
<keyword evidence="3 7" id="KW-0812">Transmembrane</keyword>
<dbReference type="GO" id="GO:1990961">
    <property type="term" value="P:xenobiotic detoxification by transmembrane export across the plasma membrane"/>
    <property type="evidence" value="ECO:0007669"/>
    <property type="project" value="InterPro"/>
</dbReference>
<gene>
    <name evidence="8" type="ORF">PBRASI_LOCUS8868</name>
</gene>
<dbReference type="GO" id="GO:0016020">
    <property type="term" value="C:membrane"/>
    <property type="evidence" value="ECO:0007669"/>
    <property type="project" value="UniProtKB-SubCell"/>
</dbReference>
<feature type="transmembrane region" description="Helical" evidence="7">
    <location>
        <begin position="143"/>
        <end position="167"/>
    </location>
</feature>
<feature type="transmembrane region" description="Helical" evidence="7">
    <location>
        <begin position="69"/>
        <end position="90"/>
    </location>
</feature>
<organism evidence="8 9">
    <name type="scientific">Paraglomus brasilianum</name>
    <dbReference type="NCBI Taxonomy" id="144538"/>
    <lineage>
        <taxon>Eukaryota</taxon>
        <taxon>Fungi</taxon>
        <taxon>Fungi incertae sedis</taxon>
        <taxon>Mucoromycota</taxon>
        <taxon>Glomeromycotina</taxon>
        <taxon>Glomeromycetes</taxon>
        <taxon>Paraglomerales</taxon>
        <taxon>Paraglomeraceae</taxon>
        <taxon>Paraglomus</taxon>
    </lineage>
</organism>
<feature type="region of interest" description="Disordered" evidence="6">
    <location>
        <begin position="1"/>
        <end position="28"/>
    </location>
</feature>
<evidence type="ECO:0000256" key="1">
    <source>
        <dbReference type="ARBA" id="ARBA00004141"/>
    </source>
</evidence>
<evidence type="ECO:0000256" key="6">
    <source>
        <dbReference type="SAM" id="MobiDB-lite"/>
    </source>
</evidence>
<name>A0A9N9D5H2_9GLOM</name>
<dbReference type="CDD" id="cd13132">
    <property type="entry name" value="MATE_eukaryotic"/>
    <property type="match status" value="1"/>
</dbReference>
<feature type="transmembrane region" description="Helical" evidence="7">
    <location>
        <begin position="283"/>
        <end position="301"/>
    </location>
</feature>
<feature type="transmembrane region" description="Helical" evidence="7">
    <location>
        <begin position="460"/>
        <end position="482"/>
    </location>
</feature>
<evidence type="ECO:0000313" key="8">
    <source>
        <dbReference type="EMBL" id="CAG8623944.1"/>
    </source>
</evidence>
<proteinExistence type="inferred from homology"/>
<evidence type="ECO:0000256" key="3">
    <source>
        <dbReference type="ARBA" id="ARBA00022692"/>
    </source>
</evidence>
<feature type="transmembrane region" description="Helical" evidence="7">
    <location>
        <begin position="435"/>
        <end position="454"/>
    </location>
</feature>
<dbReference type="GO" id="GO:0015297">
    <property type="term" value="F:antiporter activity"/>
    <property type="evidence" value="ECO:0007669"/>
    <property type="project" value="InterPro"/>
</dbReference>
<comment type="similarity">
    <text evidence="2">Belongs to the multi antimicrobial extrusion (MATE) (TC 2.A.66.1) family.</text>
</comment>
<keyword evidence="9" id="KW-1185">Reference proteome</keyword>
<feature type="transmembrane region" description="Helical" evidence="7">
    <location>
        <begin position="209"/>
        <end position="231"/>
    </location>
</feature>
<dbReference type="NCBIfam" id="TIGR00797">
    <property type="entry name" value="matE"/>
    <property type="match status" value="1"/>
</dbReference>
<dbReference type="InterPro" id="IPR002528">
    <property type="entry name" value="MATE_fam"/>
</dbReference>
<evidence type="ECO:0000313" key="9">
    <source>
        <dbReference type="Proteomes" id="UP000789739"/>
    </source>
</evidence>
<dbReference type="Proteomes" id="UP000789739">
    <property type="component" value="Unassembled WGS sequence"/>
</dbReference>
<feature type="transmembrane region" description="Helical" evidence="7">
    <location>
        <begin position="400"/>
        <end position="423"/>
    </location>
</feature>
<dbReference type="AlphaFoldDB" id="A0A9N9D5H2"/>
<protein>
    <submittedName>
        <fullName evidence="8">5081_t:CDS:1</fullName>
    </submittedName>
</protein>